<protein>
    <submittedName>
        <fullName evidence="1">Uncharacterized protein</fullName>
    </submittedName>
</protein>
<reference evidence="1 2" key="1">
    <citation type="journal article" date="2018" name="New Phytol.">
        <title>Phylogenomics of Endogonaceae and evolution of mycorrhizas within Mucoromycota.</title>
        <authorList>
            <person name="Chang Y."/>
            <person name="Desiro A."/>
            <person name="Na H."/>
            <person name="Sandor L."/>
            <person name="Lipzen A."/>
            <person name="Clum A."/>
            <person name="Barry K."/>
            <person name="Grigoriev I.V."/>
            <person name="Martin F.M."/>
            <person name="Stajich J.E."/>
            <person name="Smith M.E."/>
            <person name="Bonito G."/>
            <person name="Spatafora J.W."/>
        </authorList>
    </citation>
    <scope>NUCLEOTIDE SEQUENCE [LARGE SCALE GENOMIC DNA]</scope>
    <source>
        <strain evidence="1 2">GMNB39</strain>
    </source>
</reference>
<organism evidence="1 2">
    <name type="scientific">Jimgerdemannia flammicorona</name>
    <dbReference type="NCBI Taxonomy" id="994334"/>
    <lineage>
        <taxon>Eukaryota</taxon>
        <taxon>Fungi</taxon>
        <taxon>Fungi incertae sedis</taxon>
        <taxon>Mucoromycota</taxon>
        <taxon>Mucoromycotina</taxon>
        <taxon>Endogonomycetes</taxon>
        <taxon>Endogonales</taxon>
        <taxon>Endogonaceae</taxon>
        <taxon>Jimgerdemannia</taxon>
    </lineage>
</organism>
<dbReference type="AlphaFoldDB" id="A0A433A0Y3"/>
<accession>A0A433A0Y3</accession>
<evidence type="ECO:0000313" key="1">
    <source>
        <dbReference type="EMBL" id="RUO96233.1"/>
    </source>
</evidence>
<dbReference type="Proteomes" id="UP000268093">
    <property type="component" value="Unassembled WGS sequence"/>
</dbReference>
<dbReference type="EMBL" id="RBNI01022519">
    <property type="protein sequence ID" value="RUO96233.1"/>
    <property type="molecule type" value="Genomic_DNA"/>
</dbReference>
<name>A0A433A0Y3_9FUNG</name>
<comment type="caution">
    <text evidence="1">The sequence shown here is derived from an EMBL/GenBank/DDBJ whole genome shotgun (WGS) entry which is preliminary data.</text>
</comment>
<keyword evidence="2" id="KW-1185">Reference proteome</keyword>
<sequence>MSADHIQRLKNPKEICEKNKCTETERTNLECAVLVAHDKAANDAQLPSWEADLILKIEAVHNQFLTRFAP</sequence>
<proteinExistence type="predicted"/>
<gene>
    <name evidence="1" type="ORF">BC936DRAFT_142374</name>
</gene>
<feature type="non-terminal residue" evidence="1">
    <location>
        <position position="70"/>
    </location>
</feature>
<evidence type="ECO:0000313" key="2">
    <source>
        <dbReference type="Proteomes" id="UP000268093"/>
    </source>
</evidence>